<name>A0A4V4HH61_DENBC</name>
<sequence>MFSEPRQFVLFFPYLLPGFEFGYGLVLGFRFQFWFAVARGGFGITFTVTEQRHFNAHYGQLASNLSEGVLRRLAEAVDAEEQAEEEEEEEEGEEVGSNSNTGLVPPIISDFDSGLPFPFTLAPPNSHPNSQPHPLSPFGANPDLVPTNSTRLFTPPSHTPLSPFFGVNPNPHPTNSTLPFAPPPPFPHSHPPAPFPPPSVPLCTR</sequence>
<feature type="region of interest" description="Disordered" evidence="1">
    <location>
        <begin position="77"/>
        <end position="103"/>
    </location>
</feature>
<feature type="compositionally biased region" description="Low complexity" evidence="1">
    <location>
        <begin position="123"/>
        <end position="137"/>
    </location>
</feature>
<organism evidence="2 3">
    <name type="scientific">Dendrothele bispora (strain CBS 962.96)</name>
    <dbReference type="NCBI Taxonomy" id="1314807"/>
    <lineage>
        <taxon>Eukaryota</taxon>
        <taxon>Fungi</taxon>
        <taxon>Dikarya</taxon>
        <taxon>Basidiomycota</taxon>
        <taxon>Agaricomycotina</taxon>
        <taxon>Agaricomycetes</taxon>
        <taxon>Agaricomycetidae</taxon>
        <taxon>Agaricales</taxon>
        <taxon>Agaricales incertae sedis</taxon>
        <taxon>Dendrothele</taxon>
    </lineage>
</organism>
<gene>
    <name evidence="2" type="ORF">K435DRAFT_853745</name>
</gene>
<feature type="region of interest" description="Disordered" evidence="1">
    <location>
        <begin position="119"/>
        <end position="141"/>
    </location>
</feature>
<evidence type="ECO:0000313" key="2">
    <source>
        <dbReference type="EMBL" id="THV01486.1"/>
    </source>
</evidence>
<dbReference type="Proteomes" id="UP000297245">
    <property type="component" value="Unassembled WGS sequence"/>
</dbReference>
<evidence type="ECO:0000256" key="1">
    <source>
        <dbReference type="SAM" id="MobiDB-lite"/>
    </source>
</evidence>
<dbReference type="EMBL" id="ML179089">
    <property type="protein sequence ID" value="THV01486.1"/>
    <property type="molecule type" value="Genomic_DNA"/>
</dbReference>
<evidence type="ECO:0000313" key="3">
    <source>
        <dbReference type="Proteomes" id="UP000297245"/>
    </source>
</evidence>
<dbReference type="AlphaFoldDB" id="A0A4V4HH61"/>
<feature type="compositionally biased region" description="Pro residues" evidence="1">
    <location>
        <begin position="180"/>
        <end position="205"/>
    </location>
</feature>
<reference evidence="2 3" key="1">
    <citation type="journal article" date="2019" name="Nat. Ecol. Evol.">
        <title>Megaphylogeny resolves global patterns of mushroom evolution.</title>
        <authorList>
            <person name="Varga T."/>
            <person name="Krizsan K."/>
            <person name="Foldi C."/>
            <person name="Dima B."/>
            <person name="Sanchez-Garcia M."/>
            <person name="Sanchez-Ramirez S."/>
            <person name="Szollosi G.J."/>
            <person name="Szarkandi J.G."/>
            <person name="Papp V."/>
            <person name="Albert L."/>
            <person name="Andreopoulos W."/>
            <person name="Angelini C."/>
            <person name="Antonin V."/>
            <person name="Barry K.W."/>
            <person name="Bougher N.L."/>
            <person name="Buchanan P."/>
            <person name="Buyck B."/>
            <person name="Bense V."/>
            <person name="Catcheside P."/>
            <person name="Chovatia M."/>
            <person name="Cooper J."/>
            <person name="Damon W."/>
            <person name="Desjardin D."/>
            <person name="Finy P."/>
            <person name="Geml J."/>
            <person name="Haridas S."/>
            <person name="Hughes K."/>
            <person name="Justo A."/>
            <person name="Karasinski D."/>
            <person name="Kautmanova I."/>
            <person name="Kiss B."/>
            <person name="Kocsube S."/>
            <person name="Kotiranta H."/>
            <person name="LaButti K.M."/>
            <person name="Lechner B.E."/>
            <person name="Liimatainen K."/>
            <person name="Lipzen A."/>
            <person name="Lukacs Z."/>
            <person name="Mihaltcheva S."/>
            <person name="Morgado L.N."/>
            <person name="Niskanen T."/>
            <person name="Noordeloos M.E."/>
            <person name="Ohm R.A."/>
            <person name="Ortiz-Santana B."/>
            <person name="Ovrebo C."/>
            <person name="Racz N."/>
            <person name="Riley R."/>
            <person name="Savchenko A."/>
            <person name="Shiryaev A."/>
            <person name="Soop K."/>
            <person name="Spirin V."/>
            <person name="Szebenyi C."/>
            <person name="Tomsovsky M."/>
            <person name="Tulloss R.E."/>
            <person name="Uehling J."/>
            <person name="Grigoriev I.V."/>
            <person name="Vagvolgyi C."/>
            <person name="Papp T."/>
            <person name="Martin F.M."/>
            <person name="Miettinen O."/>
            <person name="Hibbett D.S."/>
            <person name="Nagy L.G."/>
        </authorList>
    </citation>
    <scope>NUCLEOTIDE SEQUENCE [LARGE SCALE GENOMIC DNA]</scope>
    <source>
        <strain evidence="2 3">CBS 962.96</strain>
    </source>
</reference>
<proteinExistence type="predicted"/>
<accession>A0A4V4HH61</accession>
<feature type="region of interest" description="Disordered" evidence="1">
    <location>
        <begin position="162"/>
        <end position="205"/>
    </location>
</feature>
<feature type="compositionally biased region" description="Acidic residues" evidence="1">
    <location>
        <begin position="77"/>
        <end position="94"/>
    </location>
</feature>
<keyword evidence="3" id="KW-1185">Reference proteome</keyword>
<protein>
    <submittedName>
        <fullName evidence="2">Uncharacterized protein</fullName>
    </submittedName>
</protein>